<dbReference type="Pfam" id="PF01494">
    <property type="entry name" value="FAD_binding_3"/>
    <property type="match status" value="2"/>
</dbReference>
<evidence type="ECO:0000256" key="3">
    <source>
        <dbReference type="ARBA" id="ARBA00022642"/>
    </source>
</evidence>
<dbReference type="InterPro" id="IPR036188">
    <property type="entry name" value="FAD/NAD-bd_sf"/>
</dbReference>
<dbReference type="Gene3D" id="3.50.50.60">
    <property type="entry name" value="FAD/NAD(P)-binding domain"/>
    <property type="match status" value="2"/>
</dbReference>
<dbReference type="AlphaFoldDB" id="A0A158P8W2"/>
<evidence type="ECO:0000256" key="9">
    <source>
        <dbReference type="HAMAP-Rule" id="MF_03018"/>
    </source>
</evidence>
<comment type="cofactor">
    <cofactor evidence="1 9">
        <name>FAD</name>
        <dbReference type="ChEBI" id="CHEBI:57692"/>
    </cofactor>
</comment>
<dbReference type="GO" id="GO:0005741">
    <property type="term" value="C:mitochondrial outer membrane"/>
    <property type="evidence" value="ECO:0007669"/>
    <property type="project" value="TreeGrafter"/>
</dbReference>
<dbReference type="InterPro" id="IPR002938">
    <property type="entry name" value="FAD-bd"/>
</dbReference>
<keyword evidence="9" id="KW-0496">Mitochondrion</keyword>
<keyword evidence="4 9" id="KW-0274">FAD</keyword>
<evidence type="ECO:0000256" key="8">
    <source>
        <dbReference type="ARBA" id="ARBA00047818"/>
    </source>
</evidence>
<keyword evidence="2 9" id="KW-0285">Flavoprotein</keyword>
<dbReference type="GO" id="GO:0004502">
    <property type="term" value="F:kynurenine 3-monooxygenase activity"/>
    <property type="evidence" value="ECO:0007669"/>
    <property type="project" value="UniProtKB-UniRule"/>
</dbReference>
<dbReference type="HAMAP" id="MF_01971">
    <property type="entry name" value="Kynurenine_monooxygenase"/>
    <property type="match status" value="1"/>
</dbReference>
<dbReference type="PRINTS" id="PR00420">
    <property type="entry name" value="RNGMNOXGNASE"/>
</dbReference>
<dbReference type="PANTHER" id="PTHR46028">
    <property type="entry name" value="KYNURENINE 3-MONOOXYGENASE"/>
    <property type="match status" value="1"/>
</dbReference>
<keyword evidence="11" id="KW-1185">Reference proteome</keyword>
<evidence type="ECO:0000256" key="2">
    <source>
        <dbReference type="ARBA" id="ARBA00022630"/>
    </source>
</evidence>
<name>A0A158P8W2_ANGCA</name>
<accession>A0A158P8W2</accession>
<comment type="catalytic activity">
    <reaction evidence="8 9">
        <text>L-kynurenine + NADPH + O2 + H(+) = 3-hydroxy-L-kynurenine + NADP(+) + H2O</text>
        <dbReference type="Rhea" id="RHEA:20545"/>
        <dbReference type="ChEBI" id="CHEBI:15377"/>
        <dbReference type="ChEBI" id="CHEBI:15378"/>
        <dbReference type="ChEBI" id="CHEBI:15379"/>
        <dbReference type="ChEBI" id="CHEBI:57783"/>
        <dbReference type="ChEBI" id="CHEBI:57959"/>
        <dbReference type="ChEBI" id="CHEBI:58125"/>
        <dbReference type="ChEBI" id="CHEBI:58349"/>
        <dbReference type="EC" id="1.14.13.9"/>
    </reaction>
</comment>
<dbReference type="EC" id="1.14.13.9" evidence="9"/>
<dbReference type="GO" id="GO:0034354">
    <property type="term" value="P:'de novo' NAD+ biosynthetic process from L-tryptophan"/>
    <property type="evidence" value="ECO:0007669"/>
    <property type="project" value="UniProtKB-UniRule"/>
</dbReference>
<proteinExistence type="inferred from homology"/>
<keyword evidence="6 9" id="KW-0560">Oxidoreductase</keyword>
<dbReference type="SUPFAM" id="SSF51905">
    <property type="entry name" value="FAD/NAD(P)-binding domain"/>
    <property type="match status" value="1"/>
</dbReference>
<dbReference type="PANTHER" id="PTHR46028:SF2">
    <property type="entry name" value="KYNURENINE 3-MONOOXYGENASE"/>
    <property type="match status" value="1"/>
</dbReference>
<evidence type="ECO:0000259" key="10">
    <source>
        <dbReference type="Pfam" id="PF01494"/>
    </source>
</evidence>
<evidence type="ECO:0000256" key="7">
    <source>
        <dbReference type="ARBA" id="ARBA00023033"/>
    </source>
</evidence>
<dbReference type="GO" id="GO:0071949">
    <property type="term" value="F:FAD binding"/>
    <property type="evidence" value="ECO:0007669"/>
    <property type="project" value="InterPro"/>
</dbReference>
<comment type="function">
    <text evidence="9">Catalyzes the hydroxylation of L-kynurenine (L-Kyn) to form 3-hydroxy-L-kynurenine (L-3OHKyn). Required for synthesis of quinolinic acid.</text>
</comment>
<comment type="similarity">
    <text evidence="9">Belongs to the aromatic-ring hydroxylase family. KMO subfamily.</text>
</comment>
<comment type="subcellular location">
    <subcellularLocation>
        <location evidence="9">Mitochondrion</location>
    </subcellularLocation>
    <subcellularLocation>
        <location evidence="9">Membrane</location>
        <topology evidence="9">Multi-pass membrane protein</topology>
    </subcellularLocation>
</comment>
<dbReference type="GO" id="GO:0019805">
    <property type="term" value="P:quinolinate biosynthetic process"/>
    <property type="evidence" value="ECO:0007669"/>
    <property type="project" value="UniProtKB-UniRule"/>
</dbReference>
<feature type="domain" description="FAD-binding" evidence="10">
    <location>
        <begin position="323"/>
        <end position="384"/>
    </location>
</feature>
<protein>
    <recommendedName>
        <fullName evidence="9">Kynurenine 3-monooxygenase</fullName>
        <ecNumber evidence="9">1.14.13.9</ecNumber>
    </recommendedName>
    <alternativeName>
        <fullName evidence="9">Kynurenine 3-hydroxylase</fullName>
    </alternativeName>
</protein>
<keyword evidence="7 9" id="KW-0503">Monooxygenase</keyword>
<dbReference type="GO" id="GO:0043420">
    <property type="term" value="P:anthranilate metabolic process"/>
    <property type="evidence" value="ECO:0007669"/>
    <property type="project" value="UniProtKB-UniRule"/>
</dbReference>
<dbReference type="InterPro" id="IPR027545">
    <property type="entry name" value="Kynurenine_monooxygenase"/>
</dbReference>
<evidence type="ECO:0000256" key="5">
    <source>
        <dbReference type="ARBA" id="ARBA00022857"/>
    </source>
</evidence>
<evidence type="ECO:0000256" key="6">
    <source>
        <dbReference type="ARBA" id="ARBA00023002"/>
    </source>
</evidence>
<feature type="domain" description="FAD-binding" evidence="10">
    <location>
        <begin position="3"/>
        <end position="244"/>
    </location>
</feature>
<evidence type="ECO:0000313" key="12">
    <source>
        <dbReference type="WBParaSite" id="ACAC_0000751001-mRNA-1"/>
    </source>
</evidence>
<comment type="pathway">
    <text evidence="9">Cofactor biosynthesis; NAD(+) biosynthesis; quinolinate from L-kynurenine: step 1/3.</text>
</comment>
<dbReference type="UniPathway" id="UPA00253">
    <property type="reaction ID" value="UER00328"/>
</dbReference>
<reference evidence="11" key="1">
    <citation type="submission" date="2012-09" db="EMBL/GenBank/DDBJ databases">
        <authorList>
            <person name="Martin A.A."/>
        </authorList>
    </citation>
    <scope>NUCLEOTIDE SEQUENCE</scope>
</reference>
<keyword evidence="3 9" id="KW-0662">Pyridine nucleotide biosynthesis</keyword>
<keyword evidence="9" id="KW-0472">Membrane</keyword>
<evidence type="ECO:0000256" key="1">
    <source>
        <dbReference type="ARBA" id="ARBA00001974"/>
    </source>
</evidence>
<sequence length="456" mass="52412">MPKVAIAGAGLVGALNACYFAERGWDVEVYEYRRDIRTMEHVPGRSINLALSHRGKCALEAIGLKDYIVNQGVELHARLVHGKDGKTFSRQPYGQPGEHIVSINRRHLNEAMITQAEKKPTVKFFFEHKVQSVNIEKKELIVINVNDSEVHVKADLILGCDGAYSAVRKSLSNYPGFNYSQEYIAHGYIELNILPKNGEYALEPNVFHLWPRGHFTLIALANRDKTFTVTIFAPFSVFEEEMSTPEDVESFFKENFRDAYELLGRCVRSVFQRSSARHFAFCASTITHIYKGIDNKDTCAKKSYKRYNSHKCVDFQCQPHHFADFVLLTGDAAHAMVPFYGQGMNCGFEDCLVLSETLDDCNDDICKTLSMYSEKRVKDAHAIIDLAMYNYEELKDLVNHPSYKLRKKLDLFLNRIFPKSWIPLYSMVTFTRIPYHQVMEDRGWQDEVRSIHKVFL</sequence>
<evidence type="ECO:0000256" key="4">
    <source>
        <dbReference type="ARBA" id="ARBA00022827"/>
    </source>
</evidence>
<dbReference type="Proteomes" id="UP000035642">
    <property type="component" value="Unassembled WGS sequence"/>
</dbReference>
<reference evidence="12" key="2">
    <citation type="submission" date="2016-04" db="UniProtKB">
        <authorList>
            <consortium name="WormBaseParasite"/>
        </authorList>
    </citation>
    <scope>IDENTIFICATION</scope>
</reference>
<organism evidence="11 12">
    <name type="scientific">Angiostrongylus cantonensis</name>
    <name type="common">Rat lungworm</name>
    <dbReference type="NCBI Taxonomy" id="6313"/>
    <lineage>
        <taxon>Eukaryota</taxon>
        <taxon>Metazoa</taxon>
        <taxon>Ecdysozoa</taxon>
        <taxon>Nematoda</taxon>
        <taxon>Chromadorea</taxon>
        <taxon>Rhabditida</taxon>
        <taxon>Rhabditina</taxon>
        <taxon>Rhabditomorpha</taxon>
        <taxon>Strongyloidea</taxon>
        <taxon>Metastrongylidae</taxon>
        <taxon>Angiostrongylus</taxon>
    </lineage>
</organism>
<evidence type="ECO:0000313" key="11">
    <source>
        <dbReference type="Proteomes" id="UP000035642"/>
    </source>
</evidence>
<keyword evidence="5 9" id="KW-0521">NADP</keyword>
<dbReference type="WBParaSite" id="ACAC_0000751001-mRNA-1">
    <property type="protein sequence ID" value="ACAC_0000751001-mRNA-1"/>
    <property type="gene ID" value="ACAC_0000751001"/>
</dbReference>
<dbReference type="GO" id="GO:0070189">
    <property type="term" value="P:kynurenine metabolic process"/>
    <property type="evidence" value="ECO:0007669"/>
    <property type="project" value="TreeGrafter"/>
</dbReference>
<dbReference type="STRING" id="6313.A0A158P8W2"/>
<dbReference type="GO" id="GO:0006569">
    <property type="term" value="P:L-tryptophan catabolic process"/>
    <property type="evidence" value="ECO:0007669"/>
    <property type="project" value="UniProtKB-UniRule"/>
</dbReference>